<gene>
    <name evidence="2" type="ORF">ACHHYP_08924</name>
</gene>
<evidence type="ECO:0000259" key="1">
    <source>
        <dbReference type="Pfam" id="PF03457"/>
    </source>
</evidence>
<evidence type="ECO:0000313" key="2">
    <source>
        <dbReference type="EMBL" id="OQR98281.1"/>
    </source>
</evidence>
<dbReference type="EMBL" id="JNBR01000088">
    <property type="protein sequence ID" value="OQR98281.1"/>
    <property type="molecule type" value="Genomic_DNA"/>
</dbReference>
<comment type="caution">
    <text evidence="2">The sequence shown here is derived from an EMBL/GenBank/DDBJ whole genome shotgun (WGS) entry which is preliminary data.</text>
</comment>
<organism evidence="2 3">
    <name type="scientific">Achlya hypogyna</name>
    <name type="common">Oomycete</name>
    <name type="synonym">Protoachlya hypogyna</name>
    <dbReference type="NCBI Taxonomy" id="1202772"/>
    <lineage>
        <taxon>Eukaryota</taxon>
        <taxon>Sar</taxon>
        <taxon>Stramenopiles</taxon>
        <taxon>Oomycota</taxon>
        <taxon>Saprolegniomycetes</taxon>
        <taxon>Saprolegniales</taxon>
        <taxon>Achlyaceae</taxon>
        <taxon>Achlya</taxon>
    </lineage>
</organism>
<protein>
    <recommendedName>
        <fullName evidence="1">Helicase-associated domain-containing protein</fullName>
    </recommendedName>
</protein>
<evidence type="ECO:0000313" key="3">
    <source>
        <dbReference type="Proteomes" id="UP000243579"/>
    </source>
</evidence>
<accession>A0A1V9ZK20</accession>
<dbReference type="InterPro" id="IPR005114">
    <property type="entry name" value="Helicase_assoc"/>
</dbReference>
<sequence>MLHPWGALARTFATRQRPSLLPQPVVNGLAQFRRERGHFVVPSDFIDADALPLGKKLQGLIRKLPTLSPARSQQLQNIGFPTDWHSYYLRTAVIPALTTYKALHDDLNVPQKFTVPTGDPAWPNAAWGLRLGERVNRLRKDKSELPAEATAALDAVGFVWDARRDRIASRTLPALRAYVAITGNTHVPNAFVIPARAPWPAHFAGFKLGHAMMVLKHKHREGTLPSEILAELAAIGLDLEQTLVQTKWNELILPSLHSFFTLHGHSDVPQTFVVPPGDGWPAGAAGLALGRIVRDLRSAGTYAECVERDEAALRALGFIWSADERLLFTVKHRVVPTMAVYRETHGHAFVPAAFVVPAAAPWPRLAHGMKLGLWIARTRVELTDLPHVLQFLLEESGIVWRHFDERFENIILPAVKTYTELHGSCEDIPSSFHVPAEAPWPEATWGLNLGGTLWHIRNGDSYVMDPKKLRALTKYRGIVL</sequence>
<feature type="domain" description="Helicase-associated" evidence="1">
    <location>
        <begin position="96"/>
        <end position="158"/>
    </location>
</feature>
<dbReference type="STRING" id="1202772.A0A1V9ZK20"/>
<dbReference type="OrthoDB" id="58859at2759"/>
<proteinExistence type="predicted"/>
<dbReference type="PANTHER" id="PTHR37066:SF1">
    <property type="entry name" value="LNS2_PITP DOMAIN-CONTAINING PROTEIN"/>
    <property type="match status" value="1"/>
</dbReference>
<dbReference type="Proteomes" id="UP000243579">
    <property type="component" value="Unassembled WGS sequence"/>
</dbReference>
<dbReference type="Pfam" id="PF03457">
    <property type="entry name" value="HA"/>
    <property type="match status" value="1"/>
</dbReference>
<name>A0A1V9ZK20_ACHHY</name>
<keyword evidence="3" id="KW-1185">Reference proteome</keyword>
<dbReference type="AlphaFoldDB" id="A0A1V9ZK20"/>
<reference evidence="2 3" key="1">
    <citation type="journal article" date="2014" name="Genome Biol. Evol.">
        <title>The secreted proteins of Achlya hypogyna and Thraustotheca clavata identify the ancestral oomycete secretome and reveal gene acquisitions by horizontal gene transfer.</title>
        <authorList>
            <person name="Misner I."/>
            <person name="Blouin N."/>
            <person name="Leonard G."/>
            <person name="Richards T.A."/>
            <person name="Lane C.E."/>
        </authorList>
    </citation>
    <scope>NUCLEOTIDE SEQUENCE [LARGE SCALE GENOMIC DNA]</scope>
    <source>
        <strain evidence="2 3">ATCC 48635</strain>
    </source>
</reference>
<dbReference type="PANTHER" id="PTHR37066">
    <property type="entry name" value="HELICASE-ASSOCIATED"/>
    <property type="match status" value="1"/>
</dbReference>